<reference evidence="2 3" key="1">
    <citation type="submission" date="2017-10" db="EMBL/GenBank/DDBJ databases">
        <title>The draft genome sequence of Lewinella marina KCTC 32374.</title>
        <authorList>
            <person name="Wang K."/>
        </authorList>
    </citation>
    <scope>NUCLEOTIDE SEQUENCE [LARGE SCALE GENOMIC DNA]</scope>
    <source>
        <strain evidence="2 3">MKG-38</strain>
    </source>
</reference>
<sequence length="559" mass="63058">MKGIFTTLLLSATFLLPAQDTLHLPATHAAYDAVDKLLLIQMAGPDSFPPPEVIATPTFTATFPEAPALLRFDSSYQVVTSAAETLTVAFTPLPLFQIHSAEEIIREGKVPGSISYAFGADSLTSPIGVRYRGSFTLRYPKKSLDLEFREWQDRDESRDVQFLDLREDDDWVLDALYNEPSRVNAYVGHKLWLDLHSPSYATEEPKARAGADVAFAELFLNGRYHGLYMLSEQVDRSQLKLKKYDDDAGVRGELYKSEEYTIATSFQGVPNETPVDDDWAGWEVKHPDEDEVDWDRLRQLIRFVANTPDAEFRAAADQHFDLENLIDYLLFVNGLSLTDNMSKNTYLARYDTDYPYFFAPWDLDAGLGNRHDGTRQESATTWRTNQLFTRLSELDAADFNQQLCNRYTELRTGLLRPDSLEARVTNAMDVLQSSGAYRREARRWPELLDFSEDQVSFTHSFIQERIDFLDGYVCNLSTPTTDPLLADAQALRVYPNPSRAYLMVEGIAGPAPYGLYSVAGRRVLSGELFGPGRIALPELPAGLYFLRVGRQLARVVIGG</sequence>
<dbReference type="RefSeq" id="WP_099107821.1">
    <property type="nucleotide sequence ID" value="NZ_JAATJF010000003.1"/>
</dbReference>
<evidence type="ECO:0000313" key="3">
    <source>
        <dbReference type="Proteomes" id="UP000226437"/>
    </source>
</evidence>
<dbReference type="AlphaFoldDB" id="A0A2G0CB38"/>
<evidence type="ECO:0000313" key="2">
    <source>
        <dbReference type="EMBL" id="PHK97172.1"/>
    </source>
</evidence>
<dbReference type="Proteomes" id="UP000226437">
    <property type="component" value="Unassembled WGS sequence"/>
</dbReference>
<keyword evidence="1" id="KW-0732">Signal</keyword>
<comment type="caution">
    <text evidence="2">The sequence shown here is derived from an EMBL/GenBank/DDBJ whole genome shotgun (WGS) entry which is preliminary data.</text>
</comment>
<dbReference type="PANTHER" id="PTHR40050:SF1">
    <property type="entry name" value="INNER SPORE COAT PROTEIN H"/>
    <property type="match status" value="1"/>
</dbReference>
<protein>
    <recommendedName>
        <fullName evidence="4">Spore coat protein CotH</fullName>
    </recommendedName>
</protein>
<dbReference type="Pfam" id="PF08757">
    <property type="entry name" value="CotH"/>
    <property type="match status" value="1"/>
</dbReference>
<proteinExistence type="predicted"/>
<feature type="chain" id="PRO_5013928106" description="Spore coat protein CotH" evidence="1">
    <location>
        <begin position="19"/>
        <end position="559"/>
    </location>
</feature>
<accession>A0A2G0CB38</accession>
<evidence type="ECO:0008006" key="4">
    <source>
        <dbReference type="Google" id="ProtNLM"/>
    </source>
</evidence>
<organism evidence="2 3">
    <name type="scientific">Neolewinella marina</name>
    <dbReference type="NCBI Taxonomy" id="438751"/>
    <lineage>
        <taxon>Bacteria</taxon>
        <taxon>Pseudomonadati</taxon>
        <taxon>Bacteroidota</taxon>
        <taxon>Saprospiria</taxon>
        <taxon>Saprospirales</taxon>
        <taxon>Lewinellaceae</taxon>
        <taxon>Neolewinella</taxon>
    </lineage>
</organism>
<feature type="signal peptide" evidence="1">
    <location>
        <begin position="1"/>
        <end position="18"/>
    </location>
</feature>
<evidence type="ECO:0000256" key="1">
    <source>
        <dbReference type="SAM" id="SignalP"/>
    </source>
</evidence>
<name>A0A2G0CB38_9BACT</name>
<dbReference type="OrthoDB" id="9803752at2"/>
<dbReference type="EMBL" id="PDLO01000011">
    <property type="protein sequence ID" value="PHK97172.1"/>
    <property type="molecule type" value="Genomic_DNA"/>
</dbReference>
<keyword evidence="3" id="KW-1185">Reference proteome</keyword>
<dbReference type="InterPro" id="IPR014867">
    <property type="entry name" value="Spore_coat_CotH_CotH2/3/7"/>
</dbReference>
<dbReference type="PANTHER" id="PTHR40050">
    <property type="entry name" value="INNER SPORE COAT PROTEIN H"/>
    <property type="match status" value="1"/>
</dbReference>
<gene>
    <name evidence="2" type="ORF">CGL56_17170</name>
</gene>